<dbReference type="Gene3D" id="3.30.70.1320">
    <property type="entry name" value="Multidrug efflux transporter AcrB pore domain like"/>
    <property type="match status" value="1"/>
</dbReference>
<dbReference type="PRINTS" id="PR00702">
    <property type="entry name" value="ACRIFLAVINRP"/>
</dbReference>
<evidence type="ECO:0000256" key="1">
    <source>
        <dbReference type="SAM" id="MobiDB-lite"/>
    </source>
</evidence>
<dbReference type="Gene3D" id="1.20.1640.10">
    <property type="entry name" value="Multidrug efflux transporter AcrB transmembrane domain"/>
    <property type="match status" value="2"/>
</dbReference>
<feature type="transmembrane region" description="Helical" evidence="2">
    <location>
        <begin position="856"/>
        <end position="873"/>
    </location>
</feature>
<feature type="region of interest" description="Disordered" evidence="1">
    <location>
        <begin position="1033"/>
        <end position="1059"/>
    </location>
</feature>
<dbReference type="SUPFAM" id="SSF82693">
    <property type="entry name" value="Multidrug efflux transporter AcrB pore domain, PN1, PN2, PC1 and PC2 subdomains"/>
    <property type="match status" value="2"/>
</dbReference>
<dbReference type="PANTHER" id="PTHR32063">
    <property type="match status" value="1"/>
</dbReference>
<dbReference type="InterPro" id="IPR001036">
    <property type="entry name" value="Acrflvin-R"/>
</dbReference>
<feature type="transmembrane region" description="Helical" evidence="2">
    <location>
        <begin position="428"/>
        <end position="450"/>
    </location>
</feature>
<name>A0ABV7KYM9_9PROT</name>
<keyword evidence="2" id="KW-0812">Transmembrane</keyword>
<dbReference type="SUPFAM" id="SSF82714">
    <property type="entry name" value="Multidrug efflux transporter AcrB TolC docking domain, DN and DC subdomains"/>
    <property type="match status" value="2"/>
</dbReference>
<dbReference type="Gene3D" id="3.30.2090.10">
    <property type="entry name" value="Multidrug efflux transporter AcrB TolC docking domain, DN and DC subdomains"/>
    <property type="match status" value="2"/>
</dbReference>
<feature type="transmembrane region" description="Helical" evidence="2">
    <location>
        <begin position="358"/>
        <end position="377"/>
    </location>
</feature>
<dbReference type="SUPFAM" id="SSF82866">
    <property type="entry name" value="Multidrug efflux transporter AcrB transmembrane domain"/>
    <property type="match status" value="2"/>
</dbReference>
<proteinExistence type="predicted"/>
<dbReference type="EMBL" id="JBHRTR010000023">
    <property type="protein sequence ID" value="MFC3227411.1"/>
    <property type="molecule type" value="Genomic_DNA"/>
</dbReference>
<feature type="transmembrane region" description="Helical" evidence="2">
    <location>
        <begin position="999"/>
        <end position="1026"/>
    </location>
</feature>
<feature type="transmembrane region" description="Helical" evidence="2">
    <location>
        <begin position="959"/>
        <end position="979"/>
    </location>
</feature>
<feature type="compositionally biased region" description="Low complexity" evidence="1">
    <location>
        <begin position="1046"/>
        <end position="1059"/>
    </location>
</feature>
<feature type="transmembrane region" description="Helical" evidence="2">
    <location>
        <begin position="880"/>
        <end position="901"/>
    </location>
</feature>
<dbReference type="Gene3D" id="3.30.70.1440">
    <property type="entry name" value="Multidrug efflux transporter AcrB pore domain"/>
    <property type="match status" value="1"/>
</dbReference>
<feature type="transmembrane region" description="Helical" evidence="2">
    <location>
        <begin position="336"/>
        <end position="353"/>
    </location>
</feature>
<dbReference type="InterPro" id="IPR027463">
    <property type="entry name" value="AcrB_DN_DC_subdom"/>
</dbReference>
<dbReference type="Proteomes" id="UP001595528">
    <property type="component" value="Unassembled WGS sequence"/>
</dbReference>
<keyword evidence="2" id="KW-1133">Transmembrane helix</keyword>
<evidence type="ECO:0000256" key="2">
    <source>
        <dbReference type="SAM" id="Phobius"/>
    </source>
</evidence>
<accession>A0ABV7KYM9</accession>
<feature type="transmembrane region" description="Helical" evidence="2">
    <location>
        <begin position="383"/>
        <end position="407"/>
    </location>
</feature>
<protein>
    <submittedName>
        <fullName evidence="3">Efflux RND transporter permease subunit</fullName>
    </submittedName>
</protein>
<dbReference type="Pfam" id="PF00873">
    <property type="entry name" value="ACR_tran"/>
    <property type="match status" value="1"/>
</dbReference>
<feature type="transmembrane region" description="Helical" evidence="2">
    <location>
        <begin position="527"/>
        <end position="545"/>
    </location>
</feature>
<sequence>MNAIINAAMDRSRMVLMLLVLILLMGFSTYLTIPKESDPDVPIPIIYVLVRYDGISPQDAERLLVRPLEKELQSIEGVKEMRSTAAEGFGNVLLEFEAGFNADKALDDVRAQVDIAKRDLPAEAEEPEVHEVNVALFPVLVVNLFGEIPERQLIRIGRDLRDNLQSLSGVLEVQIGGDREDLLEIVIDPVKLETYNISQQELINTVSRNNQLIPAGALDTGSGRFSLKVPGLVEGAEDVLSLPIKVNGDAVVTLRDVTVAQRTFKDATSYARTDGRSAIALEVKKRIGENVIETIEEVKRVVAEDSRGWPDGLQYAFTQDASTQIRTMLGDLENNVISAVLLVMIVVVAALGVRSALLVGLAIPTSFLIGILTLSIAGLTVNIVVLFALILVVGMLVDGAIIVVEFADRRMAEGLTPRQAYADAARRMAWPVIASTATTLAAFAPLMFWPGVVGEFMVYLPITLIATLTGSLLVALIFMPVMGGLIGKAPAAPSANLIAAGGDGDLGNLRGATAAYARLLAWATRHAVIVAGITVAVLIGVWTWYGSHGNGVEFFPDVEPEQALVYVHARGNYATDEKDVLVRQVERRILPMTDFKSVYARTGAPPQGQDVSPDVIGTIQLEFKDWDQRRPSDTVLADIRERTADLAGIFVEPREPEAGPPTGKDVQLQFSSRIPELLDPVADKVRAYMETVDGLVDLEDSRPPPGIDWELQVDREKAGRFGADIASIGAMVQLVTNGIMVGEYRPYDADQEVEIRVRLPREDRTFDQLDQLRVVTNMGSVPLSNFVERRPIPKRGEINRVDSRRVVTIRANTEPGVLPDTKVKEIAAWLATQEMDPRVSYTFKGADEEQQKAQAFLSQAFLVALFAIAIILVTQFNSFYHAFLVLTAVIMSTIGVIIGLIVTGQTFGIVMTGIGIIALAGVVVNNNIVLIDTFRQLRDDGIEPIEAVIRTGVQRLRPVALTTITTVVGLMPMVLQANIDFVDRTVSMGAPSTQWWVQLATAVAFGLVFATLLTLVFTPAMLALGAKVTAGRARRRERRAERRQAKAAGRQGGAAEPAE</sequence>
<keyword evidence="4" id="KW-1185">Reference proteome</keyword>
<feature type="transmembrane region" description="Helical" evidence="2">
    <location>
        <begin position="907"/>
        <end position="928"/>
    </location>
</feature>
<gene>
    <name evidence="3" type="ORF">ACFOGJ_09230</name>
</gene>
<dbReference type="Gene3D" id="3.30.70.1430">
    <property type="entry name" value="Multidrug efflux transporter AcrB pore domain"/>
    <property type="match status" value="2"/>
</dbReference>
<evidence type="ECO:0000313" key="3">
    <source>
        <dbReference type="EMBL" id="MFC3227411.1"/>
    </source>
</evidence>
<dbReference type="RefSeq" id="WP_379899579.1">
    <property type="nucleotide sequence ID" value="NZ_JBHRTR010000023.1"/>
</dbReference>
<organism evidence="3 4">
    <name type="scientific">Marinibaculum pumilum</name>
    <dbReference type="NCBI Taxonomy" id="1766165"/>
    <lineage>
        <taxon>Bacteria</taxon>
        <taxon>Pseudomonadati</taxon>
        <taxon>Pseudomonadota</taxon>
        <taxon>Alphaproteobacteria</taxon>
        <taxon>Rhodospirillales</taxon>
        <taxon>Rhodospirillaceae</taxon>
        <taxon>Marinibaculum</taxon>
    </lineage>
</organism>
<keyword evidence="2" id="KW-0472">Membrane</keyword>
<comment type="caution">
    <text evidence="3">The sequence shown here is derived from an EMBL/GenBank/DDBJ whole genome shotgun (WGS) entry which is preliminary data.</text>
</comment>
<dbReference type="PANTHER" id="PTHR32063:SF0">
    <property type="entry name" value="SWARMING MOTILITY PROTEIN SWRC"/>
    <property type="match status" value="1"/>
</dbReference>
<evidence type="ECO:0000313" key="4">
    <source>
        <dbReference type="Proteomes" id="UP001595528"/>
    </source>
</evidence>
<feature type="transmembrane region" description="Helical" evidence="2">
    <location>
        <begin position="456"/>
        <end position="478"/>
    </location>
</feature>
<reference evidence="4" key="1">
    <citation type="journal article" date="2019" name="Int. J. Syst. Evol. Microbiol.">
        <title>The Global Catalogue of Microorganisms (GCM) 10K type strain sequencing project: providing services to taxonomists for standard genome sequencing and annotation.</title>
        <authorList>
            <consortium name="The Broad Institute Genomics Platform"/>
            <consortium name="The Broad Institute Genome Sequencing Center for Infectious Disease"/>
            <person name="Wu L."/>
            <person name="Ma J."/>
        </authorList>
    </citation>
    <scope>NUCLEOTIDE SEQUENCE [LARGE SCALE GENOMIC DNA]</scope>
    <source>
        <strain evidence="4">KCTC 42964</strain>
    </source>
</reference>